<proteinExistence type="predicted"/>
<reference evidence="1 2" key="1">
    <citation type="submission" date="2018-09" db="EMBL/GenBank/DDBJ databases">
        <title>Phylogeny of the Shewanellaceae, and recommendation for two new genera, Pseudoshewanella and Parashewanella.</title>
        <authorList>
            <person name="Wang G."/>
        </authorList>
    </citation>
    <scope>NUCLEOTIDE SEQUENCE [LARGE SCALE GENOMIC DNA]</scope>
    <source>
        <strain evidence="1 2">KCTC 22492</strain>
    </source>
</reference>
<evidence type="ECO:0000313" key="2">
    <source>
        <dbReference type="Proteomes" id="UP000273022"/>
    </source>
</evidence>
<name>A0A3A6TW31_9GAMM</name>
<dbReference type="AlphaFoldDB" id="A0A3A6TW31"/>
<evidence type="ECO:0000313" key="1">
    <source>
        <dbReference type="EMBL" id="RJY12546.1"/>
    </source>
</evidence>
<gene>
    <name evidence="1" type="ORF">D5R81_12255</name>
</gene>
<dbReference type="Proteomes" id="UP000273022">
    <property type="component" value="Unassembled WGS sequence"/>
</dbReference>
<sequence length="71" mass="8031">MVSRLKSSFFERTLCEEADLKINIYSGSCYKFASSAVVVKPPFLTDLIQQFFVEIICSFVTLAVILPEVTF</sequence>
<dbReference type="EMBL" id="QYYH01000073">
    <property type="protein sequence ID" value="RJY12546.1"/>
    <property type="molecule type" value="Genomic_DNA"/>
</dbReference>
<comment type="caution">
    <text evidence="1">The sequence shown here is derived from an EMBL/GenBank/DDBJ whole genome shotgun (WGS) entry which is preliminary data.</text>
</comment>
<keyword evidence="2" id="KW-1185">Reference proteome</keyword>
<organism evidence="1 2">
    <name type="scientific">Parashewanella spongiae</name>
    <dbReference type="NCBI Taxonomy" id="342950"/>
    <lineage>
        <taxon>Bacteria</taxon>
        <taxon>Pseudomonadati</taxon>
        <taxon>Pseudomonadota</taxon>
        <taxon>Gammaproteobacteria</taxon>
        <taxon>Alteromonadales</taxon>
        <taxon>Shewanellaceae</taxon>
        <taxon>Parashewanella</taxon>
    </lineage>
</organism>
<accession>A0A3A6TW31</accession>
<protein>
    <submittedName>
        <fullName evidence="1">Uncharacterized protein</fullName>
    </submittedName>
</protein>